<gene>
    <name evidence="2" type="ORF">BDV40DRAFT_282569</name>
</gene>
<evidence type="ECO:0000313" key="2">
    <source>
        <dbReference type="EMBL" id="KAE8155901.1"/>
    </source>
</evidence>
<protein>
    <recommendedName>
        <fullName evidence="4">Aflatoxin regulatory protein domain-containing protein</fullName>
    </recommendedName>
</protein>
<dbReference type="OrthoDB" id="5230653at2759"/>
<evidence type="ECO:0008006" key="4">
    <source>
        <dbReference type="Google" id="ProtNLM"/>
    </source>
</evidence>
<evidence type="ECO:0000256" key="1">
    <source>
        <dbReference type="SAM" id="MobiDB-lite"/>
    </source>
</evidence>
<sequence>MNPLTSPELCDLRDTPSNYNSKDPDIRPQKQAPSSLHSINSNIEQNKTTCDCATKTLLAFEAVQTDCYNDNQPPAILQAQKEAISICTRLLNCKGCSRRSELIMLVMAICRTLLHGVESLLPRCSFELRRDDWITTNKDSTISGNIRIGSWRLDNEDEFEVIRSLLTTRMTRLDTLIHQVKRVVHINNWLAHQKIVHEIMDHFRLVTSMVERTLLNI</sequence>
<feature type="region of interest" description="Disordered" evidence="1">
    <location>
        <begin position="12"/>
        <end position="35"/>
    </location>
</feature>
<evidence type="ECO:0000313" key="3">
    <source>
        <dbReference type="Proteomes" id="UP000326950"/>
    </source>
</evidence>
<keyword evidence="3" id="KW-1185">Reference proteome</keyword>
<dbReference type="AlphaFoldDB" id="A0A5N6UC92"/>
<name>A0A5N6UC92_ASPTM</name>
<reference evidence="2 3" key="1">
    <citation type="submission" date="2019-04" db="EMBL/GenBank/DDBJ databases">
        <title>Friends and foes A comparative genomics study of 23 Aspergillus species from section Flavi.</title>
        <authorList>
            <consortium name="DOE Joint Genome Institute"/>
            <person name="Kjaerbolling I."/>
            <person name="Vesth T."/>
            <person name="Frisvad J.C."/>
            <person name="Nybo J.L."/>
            <person name="Theobald S."/>
            <person name="Kildgaard S."/>
            <person name="Isbrandt T."/>
            <person name="Kuo A."/>
            <person name="Sato A."/>
            <person name="Lyhne E.K."/>
            <person name="Kogle M.E."/>
            <person name="Wiebenga A."/>
            <person name="Kun R.S."/>
            <person name="Lubbers R.J."/>
            <person name="Makela M.R."/>
            <person name="Barry K."/>
            <person name="Chovatia M."/>
            <person name="Clum A."/>
            <person name="Daum C."/>
            <person name="Haridas S."/>
            <person name="He G."/>
            <person name="LaButti K."/>
            <person name="Lipzen A."/>
            <person name="Mondo S."/>
            <person name="Riley R."/>
            <person name="Salamov A."/>
            <person name="Simmons B.A."/>
            <person name="Magnuson J.K."/>
            <person name="Henrissat B."/>
            <person name="Mortensen U.H."/>
            <person name="Larsen T.O."/>
            <person name="Devries R.P."/>
            <person name="Grigoriev I.V."/>
            <person name="Machida M."/>
            <person name="Baker S.E."/>
            <person name="Andersen M.R."/>
        </authorList>
    </citation>
    <scope>NUCLEOTIDE SEQUENCE [LARGE SCALE GENOMIC DNA]</scope>
    <source>
        <strain evidence="2 3">CBS 117626</strain>
    </source>
</reference>
<dbReference type="EMBL" id="ML738792">
    <property type="protein sequence ID" value="KAE8155901.1"/>
    <property type="molecule type" value="Genomic_DNA"/>
</dbReference>
<accession>A0A5N6UC92</accession>
<organism evidence="2 3">
    <name type="scientific">Aspergillus tamarii</name>
    <dbReference type="NCBI Taxonomy" id="41984"/>
    <lineage>
        <taxon>Eukaryota</taxon>
        <taxon>Fungi</taxon>
        <taxon>Dikarya</taxon>
        <taxon>Ascomycota</taxon>
        <taxon>Pezizomycotina</taxon>
        <taxon>Eurotiomycetes</taxon>
        <taxon>Eurotiomycetidae</taxon>
        <taxon>Eurotiales</taxon>
        <taxon>Aspergillaceae</taxon>
        <taxon>Aspergillus</taxon>
        <taxon>Aspergillus subgen. Circumdati</taxon>
    </lineage>
</organism>
<proteinExistence type="predicted"/>
<dbReference type="Proteomes" id="UP000326950">
    <property type="component" value="Unassembled WGS sequence"/>
</dbReference>